<comment type="pathway">
    <text evidence="1 6">Carbohydrate biosynthesis; dTDP-L-rhamnose biosynthesis.</text>
</comment>
<evidence type="ECO:0000256" key="3">
    <source>
        <dbReference type="ARBA" id="ARBA00012929"/>
    </source>
</evidence>
<dbReference type="EC" id="1.1.1.133" evidence="3 6"/>
<evidence type="ECO:0000313" key="8">
    <source>
        <dbReference type="EMBL" id="AXJ01030.1"/>
    </source>
</evidence>
<dbReference type="PANTHER" id="PTHR10491:SF4">
    <property type="entry name" value="METHIONINE ADENOSYLTRANSFERASE 2 SUBUNIT BETA"/>
    <property type="match status" value="1"/>
</dbReference>
<dbReference type="InterPro" id="IPR036291">
    <property type="entry name" value="NAD(P)-bd_dom_sf"/>
</dbReference>
<organism evidence="8 9">
    <name type="scientific">Cyclonatronum proteinivorum</name>
    <dbReference type="NCBI Taxonomy" id="1457365"/>
    <lineage>
        <taxon>Bacteria</taxon>
        <taxon>Pseudomonadati</taxon>
        <taxon>Balneolota</taxon>
        <taxon>Balneolia</taxon>
        <taxon>Balneolales</taxon>
        <taxon>Cyclonatronaceae</taxon>
        <taxon>Cyclonatronum</taxon>
    </lineage>
</organism>
<proteinExistence type="inferred from homology"/>
<evidence type="ECO:0000256" key="6">
    <source>
        <dbReference type="RuleBase" id="RU364082"/>
    </source>
</evidence>
<dbReference type="GO" id="GO:0019305">
    <property type="term" value="P:dTDP-rhamnose biosynthetic process"/>
    <property type="evidence" value="ECO:0007669"/>
    <property type="project" value="UniProtKB-UniPathway"/>
</dbReference>
<dbReference type="KEGG" id="cprv:CYPRO_1780"/>
<dbReference type="NCBIfam" id="TIGR01214">
    <property type="entry name" value="rmlD"/>
    <property type="match status" value="1"/>
</dbReference>
<dbReference type="AlphaFoldDB" id="A0A345UKM8"/>
<dbReference type="Pfam" id="PF04321">
    <property type="entry name" value="RmlD_sub_bind"/>
    <property type="match status" value="1"/>
</dbReference>
<evidence type="ECO:0000256" key="5">
    <source>
        <dbReference type="ARBA" id="ARBA00048200"/>
    </source>
</evidence>
<dbReference type="GO" id="GO:0008831">
    <property type="term" value="F:dTDP-4-dehydrorhamnose reductase activity"/>
    <property type="evidence" value="ECO:0007669"/>
    <property type="project" value="UniProtKB-EC"/>
</dbReference>
<gene>
    <name evidence="8" type="ORF">CYPRO_1780</name>
</gene>
<dbReference type="InterPro" id="IPR029903">
    <property type="entry name" value="RmlD-like-bd"/>
</dbReference>
<protein>
    <recommendedName>
        <fullName evidence="4 6">dTDP-4-dehydrorhamnose reductase</fullName>
        <ecNumber evidence="3 6">1.1.1.133</ecNumber>
    </recommendedName>
</protein>
<comment type="function">
    <text evidence="6">Catalyzes the reduction of dTDP-6-deoxy-L-lyxo-4-hexulose to yield dTDP-L-rhamnose.</text>
</comment>
<comment type="catalytic activity">
    <reaction evidence="5">
        <text>dTDP-beta-L-rhamnose + NADP(+) = dTDP-4-dehydro-beta-L-rhamnose + NADPH + H(+)</text>
        <dbReference type="Rhea" id="RHEA:21796"/>
        <dbReference type="ChEBI" id="CHEBI:15378"/>
        <dbReference type="ChEBI" id="CHEBI:57510"/>
        <dbReference type="ChEBI" id="CHEBI:57783"/>
        <dbReference type="ChEBI" id="CHEBI:58349"/>
        <dbReference type="ChEBI" id="CHEBI:62830"/>
        <dbReference type="EC" id="1.1.1.133"/>
    </reaction>
</comment>
<keyword evidence="6" id="KW-0521">NADP</keyword>
<dbReference type="RefSeq" id="WP_164682655.1">
    <property type="nucleotide sequence ID" value="NZ_CP027806.1"/>
</dbReference>
<dbReference type="UniPathway" id="UPA00124"/>
<reference evidence="8 9" key="1">
    <citation type="submission" date="2018-03" db="EMBL/GenBank/DDBJ databases">
        <title>Phenotypic and genomic properties of Cyclonatronum proteinivorum gen. nov., sp. nov., a haloalkaliphilic bacteroidete from soda lakes possessing Na+-translocating rhodopsin.</title>
        <authorList>
            <person name="Toshchakov S.V."/>
            <person name="Korzhenkov A."/>
            <person name="Samarov N.I."/>
            <person name="Kublanov I.V."/>
            <person name="Muntyan M.S."/>
            <person name="Sorokin D.Y."/>
        </authorList>
    </citation>
    <scope>NUCLEOTIDE SEQUENCE [LARGE SCALE GENOMIC DNA]</scope>
    <source>
        <strain evidence="8 9">Omega</strain>
    </source>
</reference>
<name>A0A345UKM8_9BACT</name>
<evidence type="ECO:0000313" key="9">
    <source>
        <dbReference type="Proteomes" id="UP000254808"/>
    </source>
</evidence>
<dbReference type="Proteomes" id="UP000254808">
    <property type="component" value="Chromosome"/>
</dbReference>
<accession>A0A345UKM8</accession>
<evidence type="ECO:0000256" key="2">
    <source>
        <dbReference type="ARBA" id="ARBA00010944"/>
    </source>
</evidence>
<dbReference type="SUPFAM" id="SSF51735">
    <property type="entry name" value="NAD(P)-binding Rossmann-fold domains"/>
    <property type="match status" value="1"/>
</dbReference>
<evidence type="ECO:0000256" key="4">
    <source>
        <dbReference type="ARBA" id="ARBA00017099"/>
    </source>
</evidence>
<dbReference type="Gene3D" id="3.90.25.10">
    <property type="entry name" value="UDP-galactose 4-epimerase, domain 1"/>
    <property type="match status" value="1"/>
</dbReference>
<feature type="domain" description="RmlD-like substrate binding" evidence="7">
    <location>
        <begin position="1"/>
        <end position="285"/>
    </location>
</feature>
<dbReference type="PANTHER" id="PTHR10491">
    <property type="entry name" value="DTDP-4-DEHYDRORHAMNOSE REDUCTASE"/>
    <property type="match status" value="1"/>
</dbReference>
<keyword evidence="6 8" id="KW-0560">Oxidoreductase</keyword>
<dbReference type="CDD" id="cd05254">
    <property type="entry name" value="dTDP_HR_like_SDR_e"/>
    <property type="match status" value="1"/>
</dbReference>
<dbReference type="EMBL" id="CP027806">
    <property type="protein sequence ID" value="AXJ01030.1"/>
    <property type="molecule type" value="Genomic_DNA"/>
</dbReference>
<comment type="similarity">
    <text evidence="2 6">Belongs to the dTDP-4-dehydrorhamnose reductase family.</text>
</comment>
<dbReference type="InterPro" id="IPR005913">
    <property type="entry name" value="dTDP_dehydrorham_reduct"/>
</dbReference>
<sequence>MKYLILGAKGQLGLEWTKYLQSHQIPYLATDRDELDITEQQAVEDCLNQFKPDVVLNCVAYTNVDGAETETDANERLNHTAPGLVAKLCEAHRITFVHYSTDYVFSGKITDKQVYPDGYPVDAPVSPVNQYGAAKLRGEQAVQAAGENHLIIRIAWLCSAYGKNFLKTMLRLGQEKPKLSIVNDQFGSPTFTFDVVDATAAILASGQRGVFHLTSEGMYTWFDFANAIFKASDITVKTEGVDSSAYPMVAKRPAFSKLDNSRFKAVAGGKTYQMEQGIRRVLDELNKQS</sequence>
<keyword evidence="9" id="KW-1185">Reference proteome</keyword>
<dbReference type="Gene3D" id="3.40.50.720">
    <property type="entry name" value="NAD(P)-binding Rossmann-like Domain"/>
    <property type="match status" value="1"/>
</dbReference>
<evidence type="ECO:0000256" key="1">
    <source>
        <dbReference type="ARBA" id="ARBA00004781"/>
    </source>
</evidence>
<evidence type="ECO:0000259" key="7">
    <source>
        <dbReference type="Pfam" id="PF04321"/>
    </source>
</evidence>